<proteinExistence type="predicted"/>
<sequence length="102" mass="11518">MRYDLNPVTGIMNVIKEHKITDLILGLHQKKSISSTFLGNLAEGILEQCNTTIFIYKANQPLSTVKRHLVVVPEKAEKEAGFALWLMRIWNIGRNTGAAIHF</sequence>
<evidence type="ECO:0000313" key="1">
    <source>
        <dbReference type="EMBL" id="MPM88305.1"/>
    </source>
</evidence>
<dbReference type="EMBL" id="VSSQ01035943">
    <property type="protein sequence ID" value="MPM88305.1"/>
    <property type="molecule type" value="Genomic_DNA"/>
</dbReference>
<dbReference type="AlphaFoldDB" id="A0A645DGG4"/>
<comment type="caution">
    <text evidence="1">The sequence shown here is derived from an EMBL/GenBank/DDBJ whole genome shotgun (WGS) entry which is preliminary data.</text>
</comment>
<organism evidence="1">
    <name type="scientific">bioreactor metagenome</name>
    <dbReference type="NCBI Taxonomy" id="1076179"/>
    <lineage>
        <taxon>unclassified sequences</taxon>
        <taxon>metagenomes</taxon>
        <taxon>ecological metagenomes</taxon>
    </lineage>
</organism>
<protein>
    <recommendedName>
        <fullName evidence="2">UspA domain-containing protein</fullName>
    </recommendedName>
</protein>
<reference evidence="1" key="1">
    <citation type="submission" date="2019-08" db="EMBL/GenBank/DDBJ databases">
        <authorList>
            <person name="Kucharzyk K."/>
            <person name="Murdoch R.W."/>
            <person name="Higgins S."/>
            <person name="Loffler F."/>
        </authorList>
    </citation>
    <scope>NUCLEOTIDE SEQUENCE</scope>
</reference>
<accession>A0A645DGG4</accession>
<gene>
    <name evidence="1" type="ORF">SDC9_135407</name>
</gene>
<dbReference type="Gene3D" id="3.40.50.12370">
    <property type="match status" value="1"/>
</dbReference>
<evidence type="ECO:0008006" key="2">
    <source>
        <dbReference type="Google" id="ProtNLM"/>
    </source>
</evidence>
<dbReference type="SUPFAM" id="SSF52402">
    <property type="entry name" value="Adenine nucleotide alpha hydrolases-like"/>
    <property type="match status" value="1"/>
</dbReference>
<name>A0A645DGG4_9ZZZZ</name>